<dbReference type="PATRIC" id="fig|1379870.5.peg.5131"/>
<dbReference type="KEGG" id="srd:SD10_23720"/>
<proteinExistence type="predicted"/>
<accession>A0A0E3ZY24</accession>
<name>A0A0E3ZY24_9BACT</name>
<dbReference type="AlphaFoldDB" id="A0A0E3ZY24"/>
<protein>
    <submittedName>
        <fullName evidence="2">FixH</fullName>
    </submittedName>
</protein>
<reference evidence="2 3" key="1">
    <citation type="journal article" date="2014" name="Curr. Microbiol.">
        <title>Spirosoma radiotolerans sp. nov., a gamma-radiation-resistant bacterium isolated from gamma ray-irradiated soil.</title>
        <authorList>
            <person name="Lee J.J."/>
            <person name="Srinivasan S."/>
            <person name="Lim S."/>
            <person name="Joe M."/>
            <person name="Im S."/>
            <person name="Bae S.I."/>
            <person name="Park K.R."/>
            <person name="Han J.H."/>
            <person name="Park S.H."/>
            <person name="Joo B.M."/>
            <person name="Park S.J."/>
            <person name="Kim M.K."/>
        </authorList>
    </citation>
    <scope>NUCLEOTIDE SEQUENCE [LARGE SCALE GENOMIC DNA]</scope>
    <source>
        <strain evidence="2 3">DG5A</strain>
    </source>
</reference>
<keyword evidence="1" id="KW-0812">Transmembrane</keyword>
<organism evidence="2 3">
    <name type="scientific">Spirosoma radiotolerans</name>
    <dbReference type="NCBI Taxonomy" id="1379870"/>
    <lineage>
        <taxon>Bacteria</taxon>
        <taxon>Pseudomonadati</taxon>
        <taxon>Bacteroidota</taxon>
        <taxon>Cytophagia</taxon>
        <taxon>Cytophagales</taxon>
        <taxon>Cytophagaceae</taxon>
        <taxon>Spirosoma</taxon>
    </lineage>
</organism>
<keyword evidence="1" id="KW-0472">Membrane</keyword>
<evidence type="ECO:0000313" key="3">
    <source>
        <dbReference type="Proteomes" id="UP000033054"/>
    </source>
</evidence>
<feature type="transmembrane region" description="Helical" evidence="1">
    <location>
        <begin position="6"/>
        <end position="25"/>
    </location>
</feature>
<dbReference type="STRING" id="1379870.SD10_23720"/>
<dbReference type="OrthoDB" id="1493774at2"/>
<evidence type="ECO:0000256" key="1">
    <source>
        <dbReference type="SAM" id="Phobius"/>
    </source>
</evidence>
<dbReference type="Pfam" id="PF05751">
    <property type="entry name" value="FixH"/>
    <property type="match status" value="1"/>
</dbReference>
<evidence type="ECO:0000313" key="2">
    <source>
        <dbReference type="EMBL" id="AKD57448.1"/>
    </source>
</evidence>
<dbReference type="RefSeq" id="WP_046577298.1">
    <property type="nucleotide sequence ID" value="NZ_CP010429.1"/>
</dbReference>
<gene>
    <name evidence="2" type="ORF">SD10_23720</name>
</gene>
<dbReference type="EMBL" id="CP010429">
    <property type="protein sequence ID" value="AKD57448.1"/>
    <property type="molecule type" value="Genomic_DNA"/>
</dbReference>
<sequence length="147" mass="17374">MNWGKAIPLVFILFAGFIGTMVFRMSSQRIDLVREDYYQDELTYQQHIDRVSNAHHTRQGHTNSSIAMMYQSDQQQVVFVLPDTFKKGKITFYRPADRRADFQVPIVPTHSVRQVVPTKTLAKGYWRVQFTWSDGRQDYYTEEQLFI</sequence>
<keyword evidence="3" id="KW-1185">Reference proteome</keyword>
<dbReference type="InterPro" id="IPR008620">
    <property type="entry name" value="FixH"/>
</dbReference>
<keyword evidence="1" id="KW-1133">Transmembrane helix</keyword>
<dbReference type="HOGENOM" id="CLU_142165_0_0_10"/>
<dbReference type="Proteomes" id="UP000033054">
    <property type="component" value="Chromosome"/>
</dbReference>